<dbReference type="Proteomes" id="UP000184465">
    <property type="component" value="Unassembled WGS sequence"/>
</dbReference>
<dbReference type="Pfam" id="PF01497">
    <property type="entry name" value="Peripla_BP_2"/>
    <property type="match status" value="1"/>
</dbReference>
<dbReference type="AlphaFoldDB" id="A0A1M6KV53"/>
<protein>
    <submittedName>
        <fullName evidence="6">Iron complex transport system substrate-binding protein</fullName>
    </submittedName>
</protein>
<evidence type="ECO:0000259" key="5">
    <source>
        <dbReference type="PROSITE" id="PS51272"/>
    </source>
</evidence>
<proteinExistence type="inferred from homology"/>
<sequence length="485" mass="55706">MFHKKIAILICTLILVVSLGACTSNNQMVSSKDSQEAVNTEYEISFIDDMGEEIKLKEPCKRIISLYSAHTENLFSLGLDDEIIGVGKSDIYPVAALKKDVYDYKSDPEKVIAAQPDLVLIRPFINRKNPDFVETIKKTGITVVSLYPDSFEKFDDYILKLGKLTGKDERAEELLTEFYQNINNITEKTKDIEQKMTVYFESSENDYRTVTLDSMPAKAIEYAGGINIADDVKPIQEGSSIAPYGIEKILENADKIDVFISQRGVMNAGGNYHSIIIRPGFDAIKAVQNDRVYVINQKIISSPTFRYYKGVREIARMMYPEIFDNIEVYKSDDKITRREMAELIVKFTHKGIYVPTSKYYKKPHKGHTYGFFEDVKWTDKYYDYIETAVMSGYMEGFKEDNKEYFYPNKTVTRDEFAKILYLIGDFKANNKNTKILDLDKAQNQKIIQVLVDNNILECKDGYFKPNEEITCNEAVDILNKIKDIK</sequence>
<dbReference type="EMBL" id="FRAG01000004">
    <property type="protein sequence ID" value="SHJ62780.1"/>
    <property type="molecule type" value="Genomic_DNA"/>
</dbReference>
<dbReference type="InterPro" id="IPR050902">
    <property type="entry name" value="ABC_Transporter_SBP"/>
</dbReference>
<gene>
    <name evidence="6" type="ORF">SAMN02745912_00553</name>
</gene>
<dbReference type="OrthoDB" id="9787830at2"/>
<feature type="chain" id="PRO_5038639893" evidence="3">
    <location>
        <begin position="24"/>
        <end position="485"/>
    </location>
</feature>
<comment type="similarity">
    <text evidence="1">Belongs to the bacterial solute-binding protein 8 family.</text>
</comment>
<dbReference type="Pfam" id="PF00395">
    <property type="entry name" value="SLH"/>
    <property type="match status" value="1"/>
</dbReference>
<dbReference type="InterPro" id="IPR001119">
    <property type="entry name" value="SLH_dom"/>
</dbReference>
<feature type="domain" description="Fe/B12 periplasmic-binding" evidence="4">
    <location>
        <begin position="62"/>
        <end position="322"/>
    </location>
</feature>
<name>A0A1M6KV53_PARC5</name>
<keyword evidence="7" id="KW-1185">Reference proteome</keyword>
<evidence type="ECO:0000256" key="3">
    <source>
        <dbReference type="SAM" id="SignalP"/>
    </source>
</evidence>
<keyword evidence="3" id="KW-0732">Signal</keyword>
<accession>A0A1M6KV53</accession>
<keyword evidence="2" id="KW-0677">Repeat</keyword>
<dbReference type="PROSITE" id="PS51272">
    <property type="entry name" value="SLH"/>
    <property type="match status" value="1"/>
</dbReference>
<dbReference type="PANTHER" id="PTHR30535:SF34">
    <property type="entry name" value="MOLYBDATE-BINDING PROTEIN MOLA"/>
    <property type="match status" value="1"/>
</dbReference>
<dbReference type="SUPFAM" id="SSF53807">
    <property type="entry name" value="Helical backbone' metal receptor"/>
    <property type="match status" value="1"/>
</dbReference>
<evidence type="ECO:0000259" key="4">
    <source>
        <dbReference type="PROSITE" id="PS50983"/>
    </source>
</evidence>
<dbReference type="InterPro" id="IPR002491">
    <property type="entry name" value="ABC_transptr_periplasmic_BD"/>
</dbReference>
<evidence type="ECO:0000313" key="7">
    <source>
        <dbReference type="Proteomes" id="UP000184465"/>
    </source>
</evidence>
<organism evidence="6 7">
    <name type="scientific">Paramaledivibacter caminithermalis (strain DSM 15212 / CIP 107654 / DViRD3)</name>
    <name type="common">Clostridium caminithermale</name>
    <dbReference type="NCBI Taxonomy" id="1121301"/>
    <lineage>
        <taxon>Bacteria</taxon>
        <taxon>Bacillati</taxon>
        <taxon>Bacillota</taxon>
        <taxon>Clostridia</taxon>
        <taxon>Peptostreptococcales</taxon>
        <taxon>Caminicellaceae</taxon>
        <taxon>Paramaledivibacter</taxon>
    </lineage>
</organism>
<dbReference type="PROSITE" id="PS51257">
    <property type="entry name" value="PROKAR_LIPOPROTEIN"/>
    <property type="match status" value="1"/>
</dbReference>
<evidence type="ECO:0000313" key="6">
    <source>
        <dbReference type="EMBL" id="SHJ62780.1"/>
    </source>
</evidence>
<reference evidence="6 7" key="1">
    <citation type="submission" date="2016-11" db="EMBL/GenBank/DDBJ databases">
        <authorList>
            <person name="Jaros S."/>
            <person name="Januszkiewicz K."/>
            <person name="Wedrychowicz H."/>
        </authorList>
    </citation>
    <scope>NUCLEOTIDE SEQUENCE [LARGE SCALE GENOMIC DNA]</scope>
    <source>
        <strain evidence="6 7">DSM 15212</strain>
    </source>
</reference>
<dbReference type="Gene3D" id="3.40.50.1980">
    <property type="entry name" value="Nitrogenase molybdenum iron protein domain"/>
    <property type="match status" value="2"/>
</dbReference>
<feature type="signal peptide" evidence="3">
    <location>
        <begin position="1"/>
        <end position="23"/>
    </location>
</feature>
<dbReference type="STRING" id="1121301.SAMN02745912_00553"/>
<dbReference type="GO" id="GO:0071281">
    <property type="term" value="P:cellular response to iron ion"/>
    <property type="evidence" value="ECO:0007669"/>
    <property type="project" value="TreeGrafter"/>
</dbReference>
<dbReference type="RefSeq" id="WP_073146846.1">
    <property type="nucleotide sequence ID" value="NZ_FRAG01000004.1"/>
</dbReference>
<dbReference type="PANTHER" id="PTHR30535">
    <property type="entry name" value="VITAMIN B12-BINDING PROTEIN"/>
    <property type="match status" value="1"/>
</dbReference>
<feature type="domain" description="SLH" evidence="5">
    <location>
        <begin position="368"/>
        <end position="434"/>
    </location>
</feature>
<evidence type="ECO:0000256" key="1">
    <source>
        <dbReference type="ARBA" id="ARBA00008814"/>
    </source>
</evidence>
<evidence type="ECO:0000256" key="2">
    <source>
        <dbReference type="ARBA" id="ARBA00022737"/>
    </source>
</evidence>
<dbReference type="PROSITE" id="PS50983">
    <property type="entry name" value="FE_B12_PBP"/>
    <property type="match status" value="1"/>
</dbReference>